<feature type="compositionally biased region" description="Low complexity" evidence="1">
    <location>
        <begin position="16"/>
        <end position="29"/>
    </location>
</feature>
<evidence type="ECO:0000313" key="2">
    <source>
        <dbReference type="EMBL" id="CAA9358253.1"/>
    </source>
</evidence>
<feature type="compositionally biased region" description="Low complexity" evidence="1">
    <location>
        <begin position="138"/>
        <end position="148"/>
    </location>
</feature>
<feature type="compositionally biased region" description="Basic residues" evidence="1">
    <location>
        <begin position="214"/>
        <end position="241"/>
    </location>
</feature>
<feature type="compositionally biased region" description="Low complexity" evidence="1">
    <location>
        <begin position="90"/>
        <end position="99"/>
    </location>
</feature>
<dbReference type="GO" id="GO:0016798">
    <property type="term" value="F:hydrolase activity, acting on glycosyl bonds"/>
    <property type="evidence" value="ECO:0007669"/>
    <property type="project" value="UniProtKB-KW"/>
</dbReference>
<sequence>AISIHSRGARVRRSAARAPGGRGADAPRVPLQRGPHVLAGAQPRAPVLPHPAWRTRGCGGRGAGAAERQRQLPRGRGDVPVRPSQHAHLRAAAGGAVQGRVRREAGGHQRHAPLLVPPLQLGGQVGASRRDGGGHPHPGQAALPLVAAPAPPAPGSRRGGRSHRGAPSAALPRGRLPRAVPPLRGGRGVRTKHARRVGQAFRGRRAQARLVPRAQRRLAVVHRAPPRHHRSAPARRQRPARLLRQAGPDADHPRPL</sequence>
<dbReference type="AlphaFoldDB" id="A0A6J4ML59"/>
<feature type="region of interest" description="Disordered" evidence="1">
    <location>
        <begin position="1"/>
        <end position="256"/>
    </location>
</feature>
<feature type="compositionally biased region" description="Basic and acidic residues" evidence="1">
    <location>
        <begin position="67"/>
        <end position="79"/>
    </location>
</feature>
<name>A0A6J4ML59_9BACT</name>
<evidence type="ECO:0000256" key="1">
    <source>
        <dbReference type="SAM" id="MobiDB-lite"/>
    </source>
</evidence>
<protein>
    <submittedName>
        <fullName evidence="2">CBM50</fullName>
        <ecNumber evidence="2">3.2.1.-</ecNumber>
    </submittedName>
</protein>
<accession>A0A6J4ML59</accession>
<feature type="compositionally biased region" description="Basic residues" evidence="1">
    <location>
        <begin position="187"/>
        <end position="207"/>
    </location>
</feature>
<feature type="compositionally biased region" description="Low complexity" evidence="1">
    <location>
        <begin position="113"/>
        <end position="122"/>
    </location>
</feature>
<reference evidence="2" key="1">
    <citation type="submission" date="2020-02" db="EMBL/GenBank/DDBJ databases">
        <authorList>
            <person name="Meier V. D."/>
        </authorList>
    </citation>
    <scope>NUCLEOTIDE SEQUENCE</scope>
    <source>
        <strain evidence="2">AVDCRST_MAG68</strain>
    </source>
</reference>
<dbReference type="EC" id="3.2.1.-" evidence="2"/>
<keyword evidence="2" id="KW-0378">Hydrolase</keyword>
<feature type="non-terminal residue" evidence="2">
    <location>
        <position position="256"/>
    </location>
</feature>
<feature type="non-terminal residue" evidence="2">
    <location>
        <position position="1"/>
    </location>
</feature>
<keyword evidence="2" id="KW-0326">Glycosidase</keyword>
<organism evidence="2">
    <name type="scientific">uncultured Gemmatimonadota bacterium</name>
    <dbReference type="NCBI Taxonomy" id="203437"/>
    <lineage>
        <taxon>Bacteria</taxon>
        <taxon>Pseudomonadati</taxon>
        <taxon>Gemmatimonadota</taxon>
        <taxon>environmental samples</taxon>
    </lineage>
</organism>
<proteinExistence type="predicted"/>
<gene>
    <name evidence="2" type="ORF">AVDCRST_MAG68-4153</name>
</gene>
<dbReference type="EMBL" id="CADCTW010000193">
    <property type="protein sequence ID" value="CAA9358253.1"/>
    <property type="molecule type" value="Genomic_DNA"/>
</dbReference>